<gene>
    <name evidence="2" type="ORF">HB770_20820</name>
</gene>
<name>A0A7G6RL21_RHILV</name>
<organism evidence="2 3">
    <name type="scientific">Rhizobium leguminosarum bv. viciae</name>
    <dbReference type="NCBI Taxonomy" id="387"/>
    <lineage>
        <taxon>Bacteria</taxon>
        <taxon>Pseudomonadati</taxon>
        <taxon>Pseudomonadota</taxon>
        <taxon>Alphaproteobacteria</taxon>
        <taxon>Hyphomicrobiales</taxon>
        <taxon>Rhizobiaceae</taxon>
        <taxon>Rhizobium/Agrobacterium group</taxon>
        <taxon>Rhizobium</taxon>
    </lineage>
</organism>
<sequence length="360" mass="39983">MPSSQIPPEFQNSPQLMNADPNKGIMQALLGGTPASQQQVASAQQLGSQPQAMLGQADQGTRAKIAALLQNPYTQEAYQQMLMQEYERQQQAQNLILKQQLEQNDPKYRQDLEKGNLELQNLREPKMSPAEQATAQREREKMAFEREKFDREVNKGQWQKMTDGRLYNETTGDFRDAPPPAPGSVTPKFDDVSGMRKEIQQLPAYKNLAAAAPIYKSMAETAGRDSKASDLNLVYGLGKIMDPTSVVREGEMIMVKNTASLPDWLQGAISSLNGGAALTPETRQAIMTEAYGRVKGYNDEFQQNMGQYQGIVQRNGINPADVIPEVDKFEPWTSPAPSAPNIGNDWQELSPGVRIRKKAP</sequence>
<dbReference type="AlphaFoldDB" id="A0A7G6RL21"/>
<feature type="region of interest" description="Disordered" evidence="1">
    <location>
        <begin position="331"/>
        <end position="360"/>
    </location>
</feature>
<proteinExistence type="predicted"/>
<protein>
    <submittedName>
        <fullName evidence="2">Uncharacterized protein</fullName>
    </submittedName>
</protein>
<evidence type="ECO:0000256" key="1">
    <source>
        <dbReference type="SAM" id="MobiDB-lite"/>
    </source>
</evidence>
<dbReference type="EMBL" id="CP050549">
    <property type="protein sequence ID" value="QND42953.1"/>
    <property type="molecule type" value="Genomic_DNA"/>
</dbReference>
<feature type="compositionally biased region" description="Polar residues" evidence="1">
    <location>
        <begin position="1"/>
        <end position="16"/>
    </location>
</feature>
<evidence type="ECO:0000313" key="3">
    <source>
        <dbReference type="Proteomes" id="UP000515518"/>
    </source>
</evidence>
<evidence type="ECO:0000313" key="2">
    <source>
        <dbReference type="EMBL" id="QND42953.1"/>
    </source>
</evidence>
<accession>A0A7G6RL21</accession>
<dbReference type="Proteomes" id="UP000515518">
    <property type="component" value="Chromosome"/>
</dbReference>
<reference evidence="3" key="1">
    <citation type="journal article" date="2020" name="Mol. Plant Microbe">
        <title>Rhizobial microsymbionts of the narrowly endemic Oxytropis species growing in Kamchatka are characterized by significant genetic diversity and possess a set of genes that are associated with T3SS and T6SS secretion systems and can affect the development of symbiosis.</title>
        <authorList>
            <person name="Safronova V."/>
            <person name="Guro P."/>
            <person name="Sazanova A."/>
            <person name="Kuznetsova I."/>
            <person name="Belimov A."/>
            <person name="Yakubov V."/>
            <person name="Chirak E."/>
            <person name="Afonin A."/>
            <person name="Gogolev Y."/>
            <person name="Andronov E."/>
            <person name="Tikhonovich I."/>
        </authorList>
    </citation>
    <scope>NUCLEOTIDE SEQUENCE [LARGE SCALE GENOMIC DNA]</scope>
    <source>
        <strain evidence="3">RCAM0610</strain>
    </source>
</reference>
<feature type="region of interest" description="Disordered" evidence="1">
    <location>
        <begin position="1"/>
        <end position="28"/>
    </location>
</feature>